<evidence type="ECO:0000256" key="1">
    <source>
        <dbReference type="SAM" id="MobiDB-lite"/>
    </source>
</evidence>
<evidence type="ECO:0000256" key="2">
    <source>
        <dbReference type="SAM" id="SignalP"/>
    </source>
</evidence>
<evidence type="ECO:0000313" key="4">
    <source>
        <dbReference type="Proteomes" id="UP000249016"/>
    </source>
</evidence>
<evidence type="ECO:0000313" key="3">
    <source>
        <dbReference type="EMBL" id="RAI74397.1"/>
    </source>
</evidence>
<keyword evidence="2" id="KW-0732">Signal</keyword>
<feature type="region of interest" description="Disordered" evidence="1">
    <location>
        <begin position="36"/>
        <end position="78"/>
    </location>
</feature>
<sequence length="78" mass="8539">MKNLMLAGAVALLMSGSVLAQDKPQKVAKMEAKEMKHDAKVAKKEAKMENDHMKADAAKDLKHDAKMMKKDAKKASSN</sequence>
<protein>
    <recommendedName>
        <fullName evidence="5">Pentapeptide MXKDX repeat protein</fullName>
    </recommendedName>
</protein>
<dbReference type="RefSeq" id="WP_111341588.1">
    <property type="nucleotide sequence ID" value="NZ_QLII01000001.1"/>
</dbReference>
<comment type="caution">
    <text evidence="3">The sequence shown here is derived from an EMBL/GenBank/DDBJ whole genome shotgun (WGS) entry which is preliminary data.</text>
</comment>
<feature type="signal peptide" evidence="2">
    <location>
        <begin position="1"/>
        <end position="20"/>
    </location>
</feature>
<feature type="chain" id="PRO_5016312272" description="Pentapeptide MXKDX repeat protein" evidence="2">
    <location>
        <begin position="21"/>
        <end position="78"/>
    </location>
</feature>
<proteinExistence type="predicted"/>
<gene>
    <name evidence="3" type="ORF">HMF3257_09000</name>
</gene>
<organism evidence="3 4">
    <name type="scientific">Spirosoma telluris</name>
    <dbReference type="NCBI Taxonomy" id="2183553"/>
    <lineage>
        <taxon>Bacteria</taxon>
        <taxon>Pseudomonadati</taxon>
        <taxon>Bacteroidota</taxon>
        <taxon>Cytophagia</taxon>
        <taxon>Cytophagales</taxon>
        <taxon>Cytophagaceae</taxon>
        <taxon>Spirosoma</taxon>
    </lineage>
</organism>
<dbReference type="Proteomes" id="UP000249016">
    <property type="component" value="Unassembled WGS sequence"/>
</dbReference>
<dbReference type="OrthoDB" id="9974041at2"/>
<reference evidence="3 4" key="1">
    <citation type="submission" date="2018-06" db="EMBL/GenBank/DDBJ databases">
        <title>Spirosoma sp. HMF3257 Genome sequencing and assembly.</title>
        <authorList>
            <person name="Kang H."/>
            <person name="Cha I."/>
            <person name="Kim H."/>
            <person name="Kang J."/>
            <person name="Joh K."/>
        </authorList>
    </citation>
    <scope>NUCLEOTIDE SEQUENCE [LARGE SCALE GENOMIC DNA]</scope>
    <source>
        <strain evidence="3 4">HMF3257</strain>
    </source>
</reference>
<evidence type="ECO:0008006" key="5">
    <source>
        <dbReference type="Google" id="ProtNLM"/>
    </source>
</evidence>
<keyword evidence="4" id="KW-1185">Reference proteome</keyword>
<accession>A0A327NGW9</accession>
<name>A0A327NGW9_9BACT</name>
<dbReference type="EMBL" id="QLII01000001">
    <property type="protein sequence ID" value="RAI74397.1"/>
    <property type="molecule type" value="Genomic_DNA"/>
</dbReference>
<dbReference type="AlphaFoldDB" id="A0A327NGW9"/>